<organism evidence="1 2">
    <name type="scientific">Jatrophihabitans telluris</name>
    <dbReference type="NCBI Taxonomy" id="2038343"/>
    <lineage>
        <taxon>Bacteria</taxon>
        <taxon>Bacillati</taxon>
        <taxon>Actinomycetota</taxon>
        <taxon>Actinomycetes</taxon>
        <taxon>Jatrophihabitantales</taxon>
        <taxon>Jatrophihabitantaceae</taxon>
        <taxon>Jatrophihabitans</taxon>
    </lineage>
</organism>
<keyword evidence="2" id="KW-1185">Reference proteome</keyword>
<proteinExistence type="predicted"/>
<name>A0ABY4R2M9_9ACTN</name>
<protein>
    <submittedName>
        <fullName evidence="1">Uncharacterized protein</fullName>
    </submittedName>
</protein>
<gene>
    <name evidence="1" type="ORF">M6D93_06985</name>
</gene>
<sequence length="74" mass="7512">MGAGGAVDEAGVDEAPAGAEVTALDELTELDTVALIELAAEVGVVLLCPLLQPAVAEPPTTSRATMITARLRIR</sequence>
<dbReference type="RefSeq" id="WP_249773633.1">
    <property type="nucleotide sequence ID" value="NZ_CP097332.1"/>
</dbReference>
<dbReference type="Proteomes" id="UP001056336">
    <property type="component" value="Chromosome"/>
</dbReference>
<evidence type="ECO:0000313" key="1">
    <source>
        <dbReference type="EMBL" id="UQX89737.1"/>
    </source>
</evidence>
<dbReference type="EMBL" id="CP097332">
    <property type="protein sequence ID" value="UQX89737.1"/>
    <property type="molecule type" value="Genomic_DNA"/>
</dbReference>
<evidence type="ECO:0000313" key="2">
    <source>
        <dbReference type="Proteomes" id="UP001056336"/>
    </source>
</evidence>
<reference evidence="1" key="2">
    <citation type="submission" date="2022-05" db="EMBL/GenBank/DDBJ databases">
        <authorList>
            <person name="Kim J.-S."/>
            <person name="Lee K."/>
            <person name="Suh M."/>
            <person name="Eom M."/>
            <person name="Kim J.-S."/>
            <person name="Kim D.-S."/>
            <person name="Ko S.-H."/>
            <person name="Shin Y."/>
            <person name="Lee J.-S."/>
        </authorList>
    </citation>
    <scope>NUCLEOTIDE SEQUENCE</scope>
    <source>
        <strain evidence="1">N237</strain>
    </source>
</reference>
<reference evidence="1" key="1">
    <citation type="journal article" date="2018" name="Int. J. Syst. Evol. Microbiol.">
        <title>Jatrophihabitans telluris sp. nov., isolated from sediment soil of lava forest wetlands and the emended description of the genus Jatrophihabitans.</title>
        <authorList>
            <person name="Lee K.C."/>
            <person name="Suh M.K."/>
            <person name="Eom M.K."/>
            <person name="Kim K.K."/>
            <person name="Kim J.S."/>
            <person name="Kim D.S."/>
            <person name="Ko S.H."/>
            <person name="Shin Y.K."/>
            <person name="Lee J.S."/>
        </authorList>
    </citation>
    <scope>NUCLEOTIDE SEQUENCE</scope>
    <source>
        <strain evidence="1">N237</strain>
    </source>
</reference>
<accession>A0ABY4R2M9</accession>